<evidence type="ECO:0000256" key="2">
    <source>
        <dbReference type="ARBA" id="ARBA00023186"/>
    </source>
</evidence>
<dbReference type="GO" id="GO:0051082">
    <property type="term" value="F:unfolded protein binding"/>
    <property type="evidence" value="ECO:0007669"/>
    <property type="project" value="InterPro"/>
</dbReference>
<keyword evidence="5" id="KW-1185">Reference proteome</keyword>
<evidence type="ECO:0000256" key="1">
    <source>
        <dbReference type="ARBA" id="ARBA00008239"/>
    </source>
</evidence>
<evidence type="ECO:0000313" key="4">
    <source>
        <dbReference type="EMBL" id="OBS83659.1"/>
    </source>
</evidence>
<gene>
    <name evidence="4" type="ORF">A6R68_22331</name>
</gene>
<comment type="similarity">
    <text evidence="1">Belongs to the heat shock protein 90 family.</text>
</comment>
<accession>A0A1A6HZL5</accession>
<dbReference type="GO" id="GO:0140662">
    <property type="term" value="F:ATP-dependent protein folding chaperone"/>
    <property type="evidence" value="ECO:0007669"/>
    <property type="project" value="InterPro"/>
</dbReference>
<dbReference type="GO" id="GO:0005524">
    <property type="term" value="F:ATP binding"/>
    <property type="evidence" value="ECO:0007669"/>
    <property type="project" value="InterPro"/>
</dbReference>
<evidence type="ECO:0000256" key="3">
    <source>
        <dbReference type="SAM" id="MobiDB-lite"/>
    </source>
</evidence>
<organism evidence="4 5">
    <name type="scientific">Neotoma lepida</name>
    <name type="common">Desert woodrat</name>
    <dbReference type="NCBI Taxonomy" id="56216"/>
    <lineage>
        <taxon>Eukaryota</taxon>
        <taxon>Metazoa</taxon>
        <taxon>Chordata</taxon>
        <taxon>Craniata</taxon>
        <taxon>Vertebrata</taxon>
        <taxon>Euteleostomi</taxon>
        <taxon>Mammalia</taxon>
        <taxon>Eutheria</taxon>
        <taxon>Euarchontoglires</taxon>
        <taxon>Glires</taxon>
        <taxon>Rodentia</taxon>
        <taxon>Myomorpha</taxon>
        <taxon>Muroidea</taxon>
        <taxon>Cricetidae</taxon>
        <taxon>Neotominae</taxon>
        <taxon>Neotoma</taxon>
    </lineage>
</organism>
<feature type="compositionally biased region" description="Basic and acidic residues" evidence="3">
    <location>
        <begin position="174"/>
        <end position="185"/>
    </location>
</feature>
<comment type="caution">
    <text evidence="4">The sequence shown here is derived from an EMBL/GenBank/DDBJ whole genome shotgun (WGS) entry which is preliminary data.</text>
</comment>
<dbReference type="GO" id="GO:0016887">
    <property type="term" value="F:ATP hydrolysis activity"/>
    <property type="evidence" value="ECO:0007669"/>
    <property type="project" value="InterPro"/>
</dbReference>
<dbReference type="PANTHER" id="PTHR11528">
    <property type="entry name" value="HEAT SHOCK PROTEIN 90 FAMILY MEMBER"/>
    <property type="match status" value="1"/>
</dbReference>
<dbReference type="SUPFAM" id="SSF54211">
    <property type="entry name" value="Ribosomal protein S5 domain 2-like"/>
    <property type="match status" value="1"/>
</dbReference>
<evidence type="ECO:0000313" key="5">
    <source>
        <dbReference type="Proteomes" id="UP000092124"/>
    </source>
</evidence>
<keyword evidence="2" id="KW-0143">Chaperone</keyword>
<dbReference type="STRING" id="56216.A0A1A6HZL5"/>
<dbReference type="Proteomes" id="UP000092124">
    <property type="component" value="Unassembled WGS sequence"/>
</dbReference>
<name>A0A1A6HZL5_NEOLE</name>
<dbReference type="InterPro" id="IPR020568">
    <property type="entry name" value="Ribosomal_Su5_D2-typ_SF"/>
</dbReference>
<feature type="region of interest" description="Disordered" evidence="3">
    <location>
        <begin position="164"/>
        <end position="185"/>
    </location>
</feature>
<protein>
    <submittedName>
        <fullName evidence="4">Uncharacterized protein</fullName>
    </submittedName>
</protein>
<dbReference type="Gene3D" id="3.30.230.80">
    <property type="match status" value="1"/>
</dbReference>
<dbReference type="OrthoDB" id="7977805at2759"/>
<dbReference type="InterPro" id="IPR001404">
    <property type="entry name" value="Hsp90_fam"/>
</dbReference>
<dbReference type="AlphaFoldDB" id="A0A1A6HZL5"/>
<dbReference type="EMBL" id="LZPO01000719">
    <property type="protein sequence ID" value="OBS83659.1"/>
    <property type="molecule type" value="Genomic_DNA"/>
</dbReference>
<dbReference type="Pfam" id="PF00183">
    <property type="entry name" value="HSP90"/>
    <property type="match status" value="1"/>
</dbReference>
<proteinExistence type="inferred from homology"/>
<reference evidence="4 5" key="1">
    <citation type="submission" date="2016-06" db="EMBL/GenBank/DDBJ databases">
        <title>The Draft Genome Sequence and Annotation of the Desert Woodrat Neotoma lepida.</title>
        <authorList>
            <person name="Campbell M."/>
            <person name="Oakeson K.F."/>
            <person name="Yandell M."/>
            <person name="Halpert J.R."/>
            <person name="Dearing D."/>
        </authorList>
    </citation>
    <scope>NUCLEOTIDE SEQUENCE [LARGE SCALE GENOMIC DNA]</scope>
    <source>
        <strain evidence="4">417</strain>
        <tissue evidence="4">Liver</tissue>
    </source>
</reference>
<sequence length="185" mass="22196">MKKVEKRKIYKKKKTTSTVKSYIVQEELNKIKHIWTRNPDDFIQNEYGEFCKSITNKWEDHFENIYLQSPAGPQTSLRTRKITSNFYVHLVLITDSYDELIPEYLNYICKSHEKSKIFKVIHKNILKRYIEFVSQVTEDKENYKEFYKKLKEFNGNNLVSVNKESLELPEDEEERKINGGEQDKV</sequence>